<dbReference type="InterPro" id="IPR036277">
    <property type="entry name" value="SMC_hinge_sf"/>
</dbReference>
<protein>
    <submittedName>
        <fullName evidence="1">Uncharacterized protein</fullName>
    </submittedName>
</protein>
<dbReference type="EMBL" id="KV448180">
    <property type="protein sequence ID" value="OAX41430.1"/>
    <property type="molecule type" value="Genomic_DNA"/>
</dbReference>
<dbReference type="OrthoDB" id="5575062at2759"/>
<reference evidence="1 2" key="1">
    <citation type="submission" date="2016-06" db="EMBL/GenBank/DDBJ databases">
        <title>Comparative genomics of the ectomycorrhizal sister species Rhizopogon vinicolor and Rhizopogon vesiculosus (Basidiomycota: Boletales) reveals a divergence of the mating type B locus.</title>
        <authorList>
            <consortium name="DOE Joint Genome Institute"/>
            <person name="Mujic A.B."/>
            <person name="Kuo A."/>
            <person name="Tritt A."/>
            <person name="Lipzen A."/>
            <person name="Chen C."/>
            <person name="Johnson J."/>
            <person name="Sharma A."/>
            <person name="Barry K."/>
            <person name="Grigoriev I.V."/>
            <person name="Spatafora J.W."/>
        </authorList>
    </citation>
    <scope>NUCLEOTIDE SEQUENCE [LARGE SCALE GENOMIC DNA]</scope>
    <source>
        <strain evidence="1 2">AM-OR11-026</strain>
    </source>
</reference>
<dbReference type="Gene3D" id="1.20.1060.20">
    <property type="match status" value="1"/>
</dbReference>
<accession>A0A1B7N9A6</accession>
<dbReference type="Proteomes" id="UP000092154">
    <property type="component" value="Unassembled WGS sequence"/>
</dbReference>
<keyword evidence="2" id="KW-1185">Reference proteome</keyword>
<dbReference type="GO" id="GO:0005524">
    <property type="term" value="F:ATP binding"/>
    <property type="evidence" value="ECO:0007669"/>
    <property type="project" value="InterPro"/>
</dbReference>
<dbReference type="SUPFAM" id="SSF75553">
    <property type="entry name" value="Smc hinge domain"/>
    <property type="match status" value="2"/>
</dbReference>
<evidence type="ECO:0000313" key="2">
    <source>
        <dbReference type="Proteomes" id="UP000092154"/>
    </source>
</evidence>
<dbReference type="AlphaFoldDB" id="A0A1B7N9A6"/>
<sequence>MSRTCEKSHETVKQAEGQLAESQVEQEGKLYELDQMKAKMVDLRETIKTCKKGSFQATQASVQELGTRLYIAEQSPGQLTKFKETGSIDDFHDRLASLGTITETYDIAVSAAYNALNNMVIDTVAQDQHITEQSPGQLIKFKETGSIDDFHDRLASLGTIAGKYDIAVSAAYNALNNMEIDTVAQDQVYIEFLRKQNTACAS</sequence>
<dbReference type="GO" id="GO:0005694">
    <property type="term" value="C:chromosome"/>
    <property type="evidence" value="ECO:0007669"/>
    <property type="project" value="InterPro"/>
</dbReference>
<evidence type="ECO:0000313" key="1">
    <source>
        <dbReference type="EMBL" id="OAX41430.1"/>
    </source>
</evidence>
<gene>
    <name evidence="1" type="ORF">K503DRAFT_797963</name>
</gene>
<dbReference type="GO" id="GO:0051276">
    <property type="term" value="P:chromosome organization"/>
    <property type="evidence" value="ECO:0007669"/>
    <property type="project" value="InterPro"/>
</dbReference>
<dbReference type="STRING" id="1314800.A0A1B7N9A6"/>
<dbReference type="InParanoid" id="A0A1B7N9A6"/>
<proteinExistence type="predicted"/>
<organism evidence="1 2">
    <name type="scientific">Rhizopogon vinicolor AM-OR11-026</name>
    <dbReference type="NCBI Taxonomy" id="1314800"/>
    <lineage>
        <taxon>Eukaryota</taxon>
        <taxon>Fungi</taxon>
        <taxon>Dikarya</taxon>
        <taxon>Basidiomycota</taxon>
        <taxon>Agaricomycotina</taxon>
        <taxon>Agaricomycetes</taxon>
        <taxon>Agaricomycetidae</taxon>
        <taxon>Boletales</taxon>
        <taxon>Suillineae</taxon>
        <taxon>Rhizopogonaceae</taxon>
        <taxon>Rhizopogon</taxon>
    </lineage>
</organism>
<name>A0A1B7N9A6_9AGAM</name>